<gene>
    <name evidence="5" type="ORF">ACET3X_004097</name>
</gene>
<reference evidence="5 6" key="1">
    <citation type="submission" date="2024-09" db="EMBL/GenBank/DDBJ databases">
        <title>T2T genomes of carrot and Alternaria dauci and their utility for understanding host-pathogen interaction during carrot leaf blight disease.</title>
        <authorList>
            <person name="Liu W."/>
            <person name="Xu S."/>
            <person name="Ou C."/>
            <person name="Liu X."/>
            <person name="Zhuang F."/>
            <person name="Deng X.W."/>
        </authorList>
    </citation>
    <scope>NUCLEOTIDE SEQUENCE [LARGE SCALE GENOMIC DNA]</scope>
    <source>
        <strain evidence="5 6">A2016</strain>
    </source>
</reference>
<evidence type="ECO:0000256" key="1">
    <source>
        <dbReference type="ARBA" id="ARBA00022763"/>
    </source>
</evidence>
<dbReference type="InterPro" id="IPR011257">
    <property type="entry name" value="DNA_glycosylase"/>
</dbReference>
<feature type="compositionally biased region" description="Polar residues" evidence="3">
    <location>
        <begin position="151"/>
        <end position="174"/>
    </location>
</feature>
<evidence type="ECO:0000256" key="3">
    <source>
        <dbReference type="SAM" id="MobiDB-lite"/>
    </source>
</evidence>
<organism evidence="5 6">
    <name type="scientific">Alternaria dauci</name>
    <dbReference type="NCBI Taxonomy" id="48095"/>
    <lineage>
        <taxon>Eukaryota</taxon>
        <taxon>Fungi</taxon>
        <taxon>Dikarya</taxon>
        <taxon>Ascomycota</taxon>
        <taxon>Pezizomycotina</taxon>
        <taxon>Dothideomycetes</taxon>
        <taxon>Pleosporomycetidae</taxon>
        <taxon>Pleosporales</taxon>
        <taxon>Pleosporineae</taxon>
        <taxon>Pleosporaceae</taxon>
        <taxon>Alternaria</taxon>
        <taxon>Alternaria sect. Porri</taxon>
    </lineage>
</organism>
<dbReference type="EMBL" id="JBHGVX010000003">
    <property type="protein sequence ID" value="KAL1797491.1"/>
    <property type="molecule type" value="Genomic_DNA"/>
</dbReference>
<keyword evidence="6" id="KW-1185">Reference proteome</keyword>
<evidence type="ECO:0000259" key="4">
    <source>
        <dbReference type="SMART" id="SM00478"/>
    </source>
</evidence>
<evidence type="ECO:0000313" key="5">
    <source>
        <dbReference type="EMBL" id="KAL1797491.1"/>
    </source>
</evidence>
<dbReference type="CDD" id="cd00056">
    <property type="entry name" value="ENDO3c"/>
    <property type="match status" value="1"/>
</dbReference>
<dbReference type="InterPro" id="IPR051912">
    <property type="entry name" value="Alkylbase_DNA_Glycosylase/TA"/>
</dbReference>
<dbReference type="Proteomes" id="UP001578633">
    <property type="component" value="Chromosome 3"/>
</dbReference>
<dbReference type="RefSeq" id="XP_069308075.1">
    <property type="nucleotide sequence ID" value="XM_069450265.1"/>
</dbReference>
<dbReference type="InterPro" id="IPR003265">
    <property type="entry name" value="HhH-GPD_domain"/>
</dbReference>
<proteinExistence type="predicted"/>
<dbReference type="Gene3D" id="1.10.340.30">
    <property type="entry name" value="Hypothetical protein, domain 2"/>
    <property type="match status" value="1"/>
</dbReference>
<feature type="region of interest" description="Disordered" evidence="3">
    <location>
        <begin position="46"/>
        <end position="199"/>
    </location>
</feature>
<protein>
    <recommendedName>
        <fullName evidence="4">HhH-GPD domain-containing protein</fullName>
    </recommendedName>
</protein>
<keyword evidence="2" id="KW-0234">DNA repair</keyword>
<evidence type="ECO:0000313" key="6">
    <source>
        <dbReference type="Proteomes" id="UP001578633"/>
    </source>
</evidence>
<dbReference type="Pfam" id="PF00730">
    <property type="entry name" value="HhH-GPD"/>
    <property type="match status" value="1"/>
</dbReference>
<feature type="domain" description="HhH-GPD" evidence="4">
    <location>
        <begin position="255"/>
        <end position="423"/>
    </location>
</feature>
<feature type="compositionally biased region" description="Low complexity" evidence="3">
    <location>
        <begin position="134"/>
        <end position="150"/>
    </location>
</feature>
<comment type="caution">
    <text evidence="5">The sequence shown here is derived from an EMBL/GenBank/DDBJ whole genome shotgun (WGS) entry which is preliminary data.</text>
</comment>
<accession>A0ABR3ULW6</accession>
<dbReference type="Gene3D" id="1.10.1670.40">
    <property type="match status" value="1"/>
</dbReference>
<evidence type="ECO:0000256" key="2">
    <source>
        <dbReference type="ARBA" id="ARBA00023204"/>
    </source>
</evidence>
<dbReference type="SMART" id="SM00478">
    <property type="entry name" value="ENDO3c"/>
    <property type="match status" value="1"/>
</dbReference>
<sequence length="432" mass="46919">MTTLFTRTANILYKPNNMSLRRSARIASIITPVSSDVKVQSGVAKYEKVSKASVPAKKRKTTKAPTITPLDAVKSESTTNGADASEPANVAPSFAATPLPRKRKAASKPTSEAESPLKPPSLTPTPADASVYFSASSSSPSNSTTRPAAPHTTNANLATPNGSHVVQAYASSPTKPADPSPTKKRKAKEIVPPDVGAIPPASTDIDNLLKDAEEFLIKTDPRLERVVKEHKCEVFNPESLREVVNPFESLGKGIIGQQVSGKAAASIRAKFTALFPETHPSFPAPAQVLTKDIPTLRTAGLSQRKAEYIYGMAEKFSSGELSAEMLFSASDEELIEKLVAVRGLGRWSVEMFACFGLKRMDVFSTGDLGVQRGMAVYAGRDVTKLKNKGGKWKYMTEQEMLDMASKFKPYRSLFMWYMWRIADVDLTVLQKT</sequence>
<keyword evidence="1" id="KW-0227">DNA damage</keyword>
<dbReference type="PANTHER" id="PTHR43003">
    <property type="entry name" value="DNA-3-METHYLADENINE GLYCOSYLASE"/>
    <property type="match status" value="1"/>
</dbReference>
<dbReference type="GeneID" id="96084419"/>
<name>A0ABR3ULW6_9PLEO</name>
<dbReference type="SUPFAM" id="SSF48150">
    <property type="entry name" value="DNA-glycosylase"/>
    <property type="match status" value="1"/>
</dbReference>
<dbReference type="PANTHER" id="PTHR43003:SF5">
    <property type="entry name" value="DNA-3-METHYLADENINE GLYCOSYLASE"/>
    <property type="match status" value="1"/>
</dbReference>